<organism evidence="1 2">
    <name type="scientific">Candidatus Dehalogenimonas loeffleri</name>
    <dbReference type="NCBI Taxonomy" id="3127115"/>
    <lineage>
        <taxon>Bacteria</taxon>
        <taxon>Bacillati</taxon>
        <taxon>Chloroflexota</taxon>
        <taxon>Dehalococcoidia</taxon>
        <taxon>Dehalococcoidales</taxon>
        <taxon>Dehalococcoidaceae</taxon>
        <taxon>Dehalogenimonas</taxon>
    </lineage>
</organism>
<protein>
    <submittedName>
        <fullName evidence="1">Uncharacterized protein</fullName>
    </submittedName>
</protein>
<evidence type="ECO:0000313" key="2">
    <source>
        <dbReference type="Proteomes" id="UP001375370"/>
    </source>
</evidence>
<keyword evidence="2" id="KW-1185">Reference proteome</keyword>
<dbReference type="Proteomes" id="UP001375370">
    <property type="component" value="Chromosome"/>
</dbReference>
<accession>A0ABZ2J0X3</accession>
<dbReference type="RefSeq" id="WP_338736692.1">
    <property type="nucleotide sequence ID" value="NZ_CP146612.1"/>
</dbReference>
<gene>
    <name evidence="1" type="ORF">V8247_04740</name>
</gene>
<proteinExistence type="predicted"/>
<dbReference type="EMBL" id="CP146612">
    <property type="protein sequence ID" value="WWX24582.1"/>
    <property type="molecule type" value="Genomic_DNA"/>
</dbReference>
<evidence type="ECO:0000313" key="1">
    <source>
        <dbReference type="EMBL" id="WWX24582.1"/>
    </source>
</evidence>
<reference evidence="1 2" key="1">
    <citation type="submission" date="2024-03" db="EMBL/GenBank/DDBJ databases">
        <title>A Dehalogenimonas Isolated from Estuarine Sediments Dihaloeliminates Chlorinated Alkanes.</title>
        <authorList>
            <person name="Yang Y."/>
            <person name="Wang H."/>
        </authorList>
    </citation>
    <scope>NUCLEOTIDE SEQUENCE [LARGE SCALE GENOMIC DNA]</scope>
    <source>
        <strain evidence="1 2">W</strain>
    </source>
</reference>
<name>A0ABZ2J0X3_9CHLR</name>
<sequence>MNTAKDTYLLLWGGAVSAPAPKKVLYWGVNHEGTLCGVIFPSAVWEKVTAVLNTPANAPYLSVAITAISSTNPEFRLININSNALIDFCHLKNKVYQSRQTPRQLKLEPDKLMAHIGLADVPPLAVLKRREEKHKGDFFTLLPDKTRVELFYLVDEGQSLPEKLDVTIMWGIKGFSLPQQPRDSSYKPAEYEKLILERSTIKPQPLWLRRLLGIGRRRRKTR</sequence>